<evidence type="ECO:0000313" key="2">
    <source>
        <dbReference type="Proteomes" id="UP000035800"/>
    </source>
</evidence>
<reference evidence="1 2" key="1">
    <citation type="journal article" date="2012" name="Gene">
        <title>Sequence of Leptospira santarosai serovar Shermani genome and prediction of virulence-associated genes.</title>
        <authorList>
            <person name="Chou L.F."/>
            <person name="Chen Y.T."/>
            <person name="Lu C.W."/>
            <person name="Ko Y.C."/>
            <person name="Tang C.Y."/>
            <person name="Pan M.J."/>
            <person name="Tian Y.C."/>
            <person name="Chiu C.H."/>
            <person name="Hung C.C."/>
            <person name="Yang C.W."/>
        </authorList>
    </citation>
    <scope>NUCLEOTIDE SEQUENCE [LARGE SCALE GENOMIC DNA]</scope>
    <source>
        <strain evidence="1">LT 821</strain>
    </source>
</reference>
<dbReference type="AlphaFoldDB" id="K8Y3A4"/>
<sequence length="30" mass="3475">MGRFLVPEAMVLLCIRFSRGSERIFAYNVV</sequence>
<protein>
    <submittedName>
        <fullName evidence="1">Uncharacterized protein</fullName>
    </submittedName>
</protein>
<dbReference type="Proteomes" id="UP000035800">
    <property type="component" value="Chromosome I"/>
</dbReference>
<proteinExistence type="predicted"/>
<dbReference type="STRING" id="758847.LSS_18833"/>
<accession>K8Y3A4</accession>
<evidence type="ECO:0000313" key="1">
    <source>
        <dbReference type="EMBL" id="EKT85187.1"/>
    </source>
</evidence>
<dbReference type="EMBL" id="CP006694">
    <property type="protein sequence ID" value="EKT85187.1"/>
    <property type="molecule type" value="Genomic_DNA"/>
</dbReference>
<gene>
    <name evidence="1" type="ORF">LSS_18833</name>
</gene>
<organism evidence="1 2">
    <name type="scientific">Leptospira santarosai serovar Shermani str. LT 821</name>
    <dbReference type="NCBI Taxonomy" id="758847"/>
    <lineage>
        <taxon>Bacteria</taxon>
        <taxon>Pseudomonadati</taxon>
        <taxon>Spirochaetota</taxon>
        <taxon>Spirochaetia</taxon>
        <taxon>Leptospirales</taxon>
        <taxon>Leptospiraceae</taxon>
        <taxon>Leptospira</taxon>
    </lineage>
</organism>
<reference evidence="1 2" key="2">
    <citation type="journal article" date="2014" name="Emerg. Microbes Infect.">
        <title>Potential impact on kidney infection: a whole-genome analysis of Leptospira santarosai serovar Shermani.</title>
        <authorList>
            <person name="Chou L.F."/>
            <person name="Chen T.W."/>
            <person name="Ko Y.C."/>
            <person name="Pan M.J."/>
            <person name="Tian Y.C."/>
            <person name="Chiu C.H."/>
            <person name="Tang P."/>
            <person name="Hung C.C."/>
            <person name="Yang C.W."/>
        </authorList>
    </citation>
    <scope>NUCLEOTIDE SEQUENCE</scope>
    <source>
        <strain evidence="1 2">LT 821</strain>
    </source>
</reference>
<name>K8Y3A4_9LEPT</name>
<dbReference type="KEGG" id="lst:LSS_18833"/>